<accession>A0A1X0RXV5</accession>
<feature type="coiled-coil region" evidence="1">
    <location>
        <begin position="599"/>
        <end position="655"/>
    </location>
</feature>
<dbReference type="Proteomes" id="UP000242381">
    <property type="component" value="Unassembled WGS sequence"/>
</dbReference>
<dbReference type="VEuPathDB" id="FungiDB:BCV72DRAFT_334860"/>
<evidence type="ECO:0000313" key="3">
    <source>
        <dbReference type="Proteomes" id="UP000242381"/>
    </source>
</evidence>
<sequence length="761" mass="87013">MGKRRKQEKGTIAATLKSNANGFRLLLAEAFRSRLTSIIRAHLKQHPESNGASLRNTEAELERVPPGAFEALDSQHSPYWIGNTAKCVKINALSLYKSYLQENFDSLLSAVKERLDEGAESEEDEISTQSAEHQVKSIVVPLGQVIRKDLSTELRPTIMEKLSSAVCKHPDFACIFFLVDQLTMTTFAMSGGVLLETNTLVPSEFQRDASPAVLPVLIKNASIVNTLNFGAVGIQQQTRTRHPLWISMQVQVQAGGTSQAGNSSQSTDNNVSSEVQHIFAEAKDFNTTIEKSVIAQFSINLNNMYKNGKRLKNAIEKTLKILLKLHLQPKKERIRRKYINELQTTSDTSHTVVTENSIFSRNKKRYLFKRYRKQLQKYQEKNKTNKANKIDRKIEHIKELQWKKKPKRKKVIAKADTTDQDVETVIEENNEVNISGRRLAKLKGILKSLLYNYDAETINKHDIEISDLSEKEFSVCSMLFSLLKQCIPQKGLRYTIPAQLPFIFLSSILFDILGYKKHTIKVCPRPQPSSLLCLPLDTAMLYTLLTGYGEQMFDLVYVFGFIFDMDIRPGLVNCILTDVSLNTISATTTPISSKQSAFISSSSEERQSKEKRLKDLKEITTLNAQLLKKKKAFSLEKIDKEIRKMKKERNAMADKDDRRMAAVLIKTKKEERWRDFNELEVFRQELKALRREGCTCRNSLKYTIRKQHSDDSVDLPTELKQTRFSGTDYRFKTMSVMVPISMKLFNIHLNLYNKFHPDNSL</sequence>
<protein>
    <submittedName>
        <fullName evidence="2">Uncharacterized protein</fullName>
    </submittedName>
</protein>
<gene>
    <name evidence="2" type="ORF">BCV71DRAFT_265288</name>
</gene>
<evidence type="ECO:0000313" key="2">
    <source>
        <dbReference type="EMBL" id="ORE16885.1"/>
    </source>
</evidence>
<name>A0A1X0RXV5_RHIZD</name>
<dbReference type="EMBL" id="KV921372">
    <property type="protein sequence ID" value="ORE16885.1"/>
    <property type="molecule type" value="Genomic_DNA"/>
</dbReference>
<dbReference type="AlphaFoldDB" id="A0A1X0RXV5"/>
<organism evidence="2 3">
    <name type="scientific">Rhizopus microsporus</name>
    <dbReference type="NCBI Taxonomy" id="58291"/>
    <lineage>
        <taxon>Eukaryota</taxon>
        <taxon>Fungi</taxon>
        <taxon>Fungi incertae sedis</taxon>
        <taxon>Mucoromycota</taxon>
        <taxon>Mucoromycotina</taxon>
        <taxon>Mucoromycetes</taxon>
        <taxon>Mucorales</taxon>
        <taxon>Mucorineae</taxon>
        <taxon>Rhizopodaceae</taxon>
        <taxon>Rhizopus</taxon>
    </lineage>
</organism>
<evidence type="ECO:0000256" key="1">
    <source>
        <dbReference type="SAM" id="Coils"/>
    </source>
</evidence>
<keyword evidence="1" id="KW-0175">Coiled coil</keyword>
<proteinExistence type="predicted"/>
<reference evidence="2 3" key="1">
    <citation type="journal article" date="2016" name="Proc. Natl. Acad. Sci. U.S.A.">
        <title>Lipid metabolic changes in an early divergent fungus govern the establishment of a mutualistic symbiosis with endobacteria.</title>
        <authorList>
            <person name="Lastovetsky O.A."/>
            <person name="Gaspar M.L."/>
            <person name="Mondo S.J."/>
            <person name="LaButti K.M."/>
            <person name="Sandor L."/>
            <person name="Grigoriev I.V."/>
            <person name="Henry S.A."/>
            <person name="Pawlowska T.E."/>
        </authorList>
    </citation>
    <scope>NUCLEOTIDE SEQUENCE [LARGE SCALE GENOMIC DNA]</scope>
    <source>
        <strain evidence="2 3">ATCC 11559</strain>
    </source>
</reference>